<feature type="compositionally biased region" description="Basic residues" evidence="1">
    <location>
        <begin position="102"/>
        <end position="115"/>
    </location>
</feature>
<evidence type="ECO:0000256" key="1">
    <source>
        <dbReference type="SAM" id="MobiDB-lite"/>
    </source>
</evidence>
<keyword evidence="2" id="KW-0812">Transmembrane</keyword>
<keyword evidence="2" id="KW-0472">Membrane</keyword>
<organism evidence="3 4">
    <name type="scientific">Ridgeia piscesae</name>
    <name type="common">Tubeworm</name>
    <dbReference type="NCBI Taxonomy" id="27915"/>
    <lineage>
        <taxon>Eukaryota</taxon>
        <taxon>Metazoa</taxon>
        <taxon>Spiralia</taxon>
        <taxon>Lophotrochozoa</taxon>
        <taxon>Annelida</taxon>
        <taxon>Polychaeta</taxon>
        <taxon>Sedentaria</taxon>
        <taxon>Canalipalpata</taxon>
        <taxon>Sabellida</taxon>
        <taxon>Siboglinidae</taxon>
        <taxon>Ridgeia</taxon>
    </lineage>
</organism>
<keyword evidence="2" id="KW-1133">Transmembrane helix</keyword>
<evidence type="ECO:0000313" key="4">
    <source>
        <dbReference type="Proteomes" id="UP001209878"/>
    </source>
</evidence>
<evidence type="ECO:0000313" key="3">
    <source>
        <dbReference type="EMBL" id="KAK2168866.1"/>
    </source>
</evidence>
<feature type="region of interest" description="Disordered" evidence="1">
    <location>
        <begin position="1"/>
        <end position="24"/>
    </location>
</feature>
<reference evidence="3" key="1">
    <citation type="journal article" date="2023" name="Mol. Biol. Evol.">
        <title>Third-Generation Sequencing Reveals the Adaptive Role of the Epigenome in Three Deep-Sea Polychaetes.</title>
        <authorList>
            <person name="Perez M."/>
            <person name="Aroh O."/>
            <person name="Sun Y."/>
            <person name="Lan Y."/>
            <person name="Juniper S.K."/>
            <person name="Young C.R."/>
            <person name="Angers B."/>
            <person name="Qian P.Y."/>
        </authorList>
    </citation>
    <scope>NUCLEOTIDE SEQUENCE</scope>
    <source>
        <strain evidence="3">R07B-5</strain>
    </source>
</reference>
<dbReference type="Proteomes" id="UP001209878">
    <property type="component" value="Unassembled WGS sequence"/>
</dbReference>
<sequence>MEPSVLEPQPQPVEPLSHELEPPQANATRETAINKCLSSTVCSIALGVLLTLFGVAVTVFMFHNQKAENKVFPVGPLLVVAGLLSTGKALLHHRRVMEQRRRLQRRRRRLSRVRASHATEQPQQRADEGAICLGPPSFDEIPYDDDMPPAYEVVANDNCCPPYVAGNVRMYSTVAVQTNQHSGATNMALVNDADDLMLLPPQAPPSYEEVVRAQQEATSTTSVAQDNAAPPPPPPPPPPPENV</sequence>
<accession>A0AAD9NHW0</accession>
<dbReference type="AlphaFoldDB" id="A0AAD9NHW0"/>
<feature type="transmembrane region" description="Helical" evidence="2">
    <location>
        <begin position="74"/>
        <end position="91"/>
    </location>
</feature>
<keyword evidence="4" id="KW-1185">Reference proteome</keyword>
<feature type="compositionally biased region" description="Polar residues" evidence="1">
    <location>
        <begin position="215"/>
        <end position="225"/>
    </location>
</feature>
<feature type="transmembrane region" description="Helical" evidence="2">
    <location>
        <begin position="41"/>
        <end position="62"/>
    </location>
</feature>
<gene>
    <name evidence="3" type="ORF">NP493_1211g00021</name>
</gene>
<dbReference type="EMBL" id="JAODUO010001211">
    <property type="protein sequence ID" value="KAK2168866.1"/>
    <property type="molecule type" value="Genomic_DNA"/>
</dbReference>
<feature type="region of interest" description="Disordered" evidence="1">
    <location>
        <begin position="100"/>
        <end position="131"/>
    </location>
</feature>
<feature type="compositionally biased region" description="Pro residues" evidence="1">
    <location>
        <begin position="229"/>
        <end position="243"/>
    </location>
</feature>
<protein>
    <submittedName>
        <fullName evidence="3">Uncharacterized protein</fullName>
    </submittedName>
</protein>
<evidence type="ECO:0000256" key="2">
    <source>
        <dbReference type="SAM" id="Phobius"/>
    </source>
</evidence>
<comment type="caution">
    <text evidence="3">The sequence shown here is derived from an EMBL/GenBank/DDBJ whole genome shotgun (WGS) entry which is preliminary data.</text>
</comment>
<name>A0AAD9NHW0_RIDPI</name>
<proteinExistence type="predicted"/>
<feature type="region of interest" description="Disordered" evidence="1">
    <location>
        <begin position="201"/>
        <end position="243"/>
    </location>
</feature>